<dbReference type="GO" id="GO:0005975">
    <property type="term" value="P:carbohydrate metabolic process"/>
    <property type="evidence" value="ECO:0007669"/>
    <property type="project" value="InterPro"/>
</dbReference>
<dbReference type="EC" id="5.4.2.8" evidence="5"/>
<keyword evidence="9 15" id="KW-0413">Isomerase</keyword>
<dbReference type="InterPro" id="IPR016055">
    <property type="entry name" value="A-D-PHexomutase_a/b/a-I/II/III"/>
</dbReference>
<organism evidence="15 16">
    <name type="scientific">Endozoicomonas numazuensis</name>
    <dbReference type="NCBI Taxonomy" id="1137799"/>
    <lineage>
        <taxon>Bacteria</taxon>
        <taxon>Pseudomonadati</taxon>
        <taxon>Pseudomonadota</taxon>
        <taxon>Gammaproteobacteria</taxon>
        <taxon>Oceanospirillales</taxon>
        <taxon>Endozoicomonadaceae</taxon>
        <taxon>Endozoicomonas</taxon>
    </lineage>
</organism>
<dbReference type="Gene3D" id="3.40.120.10">
    <property type="entry name" value="Alpha-D-Glucose-1,6-Bisphosphate, subunit A, domain 3"/>
    <property type="match status" value="3"/>
</dbReference>
<protein>
    <recommendedName>
        <fullName evidence="5">phosphomannomutase</fullName>
        <ecNumber evidence="5">5.4.2.8</ecNumber>
    </recommendedName>
</protein>
<evidence type="ECO:0000256" key="1">
    <source>
        <dbReference type="ARBA" id="ARBA00000586"/>
    </source>
</evidence>
<dbReference type="CDD" id="cd03089">
    <property type="entry name" value="PMM_PGM"/>
    <property type="match status" value="1"/>
</dbReference>
<dbReference type="AlphaFoldDB" id="A0A081NKM7"/>
<keyword evidence="8 10" id="KW-0460">Magnesium</keyword>
<dbReference type="Pfam" id="PF02879">
    <property type="entry name" value="PGM_PMM_II"/>
    <property type="match status" value="1"/>
</dbReference>
<dbReference type="Pfam" id="PF00408">
    <property type="entry name" value="PGM_PMM_IV"/>
    <property type="match status" value="1"/>
</dbReference>
<keyword evidence="7 10" id="KW-0479">Metal-binding</keyword>
<dbReference type="STRING" id="1137799.GZ78_02875"/>
<dbReference type="SUPFAM" id="SSF55957">
    <property type="entry name" value="Phosphoglucomutase, C-terminal domain"/>
    <property type="match status" value="1"/>
</dbReference>
<evidence type="ECO:0000256" key="9">
    <source>
        <dbReference type="ARBA" id="ARBA00023235"/>
    </source>
</evidence>
<dbReference type="GO" id="GO:0004615">
    <property type="term" value="F:phosphomannomutase activity"/>
    <property type="evidence" value="ECO:0007669"/>
    <property type="project" value="UniProtKB-EC"/>
</dbReference>
<dbReference type="Gene3D" id="3.30.310.50">
    <property type="entry name" value="Alpha-D-phosphohexomutase, C-terminal domain"/>
    <property type="match status" value="1"/>
</dbReference>
<evidence type="ECO:0000256" key="6">
    <source>
        <dbReference type="ARBA" id="ARBA00022553"/>
    </source>
</evidence>
<comment type="caution">
    <text evidence="15">The sequence shown here is derived from an EMBL/GenBank/DDBJ whole genome shotgun (WGS) entry which is preliminary data.</text>
</comment>
<dbReference type="InterPro" id="IPR005844">
    <property type="entry name" value="A-D-PHexomutase_a/b/a-I"/>
</dbReference>
<comment type="pathway">
    <text evidence="3">Nucleotide-sugar biosynthesis; GDP-alpha-D-mannose biosynthesis; alpha-D-mannose 1-phosphate from D-fructose 6-phosphate: step 2/2.</text>
</comment>
<evidence type="ECO:0000256" key="2">
    <source>
        <dbReference type="ARBA" id="ARBA00001946"/>
    </source>
</evidence>
<dbReference type="PRINTS" id="PR00509">
    <property type="entry name" value="PGMPMM"/>
</dbReference>
<evidence type="ECO:0000259" key="13">
    <source>
        <dbReference type="Pfam" id="PF02879"/>
    </source>
</evidence>
<feature type="domain" description="Alpha-D-phosphohexomutase alpha/beta/alpha" evidence="14">
    <location>
        <begin position="266"/>
        <end position="376"/>
    </location>
</feature>
<dbReference type="SUPFAM" id="SSF53738">
    <property type="entry name" value="Phosphoglucomutase, first 3 domains"/>
    <property type="match status" value="3"/>
</dbReference>
<dbReference type="PANTHER" id="PTHR43771">
    <property type="entry name" value="PHOSPHOMANNOMUTASE"/>
    <property type="match status" value="1"/>
</dbReference>
<keyword evidence="6" id="KW-0597">Phosphoprotein</keyword>
<accession>A0A081NKM7</accession>
<dbReference type="eggNOG" id="COG1109">
    <property type="taxonomic scope" value="Bacteria"/>
</dbReference>
<dbReference type="RefSeq" id="WP_034832575.1">
    <property type="nucleotide sequence ID" value="NZ_JOKH01000001.1"/>
</dbReference>
<dbReference type="InterPro" id="IPR005843">
    <property type="entry name" value="A-D-PHexomutase_C"/>
</dbReference>
<evidence type="ECO:0000259" key="11">
    <source>
        <dbReference type="Pfam" id="PF00408"/>
    </source>
</evidence>
<evidence type="ECO:0000256" key="7">
    <source>
        <dbReference type="ARBA" id="ARBA00022723"/>
    </source>
</evidence>
<dbReference type="OrthoDB" id="9803322at2"/>
<dbReference type="Pfam" id="PF02878">
    <property type="entry name" value="PGM_PMM_I"/>
    <property type="match status" value="1"/>
</dbReference>
<proteinExistence type="inferred from homology"/>
<evidence type="ECO:0000256" key="3">
    <source>
        <dbReference type="ARBA" id="ARBA00004699"/>
    </source>
</evidence>
<reference evidence="15 16" key="1">
    <citation type="submission" date="2014-06" db="EMBL/GenBank/DDBJ databases">
        <title>Whole Genome Sequences of Three Symbiotic Endozoicomonas Bacteria.</title>
        <authorList>
            <person name="Neave M.J."/>
            <person name="Apprill A."/>
            <person name="Voolstra C.R."/>
        </authorList>
    </citation>
    <scope>NUCLEOTIDE SEQUENCE [LARGE SCALE GENOMIC DNA]</scope>
    <source>
        <strain evidence="15 16">DSM 25634</strain>
    </source>
</reference>
<dbReference type="PANTHER" id="PTHR43771:SF1">
    <property type="entry name" value="PHOSPHOMANNOMUTASE"/>
    <property type="match status" value="1"/>
</dbReference>
<evidence type="ECO:0000259" key="12">
    <source>
        <dbReference type="Pfam" id="PF02878"/>
    </source>
</evidence>
<evidence type="ECO:0000256" key="5">
    <source>
        <dbReference type="ARBA" id="ARBA00012730"/>
    </source>
</evidence>
<name>A0A081NKM7_9GAMM</name>
<dbReference type="InterPro" id="IPR036900">
    <property type="entry name" value="A-D-PHexomutase_C_sf"/>
</dbReference>
<comment type="similarity">
    <text evidence="4 10">Belongs to the phosphohexose mutase family.</text>
</comment>
<dbReference type="PROSITE" id="PS00710">
    <property type="entry name" value="PGM_PMM"/>
    <property type="match status" value="1"/>
</dbReference>
<feature type="domain" description="Alpha-D-phosphohexomutase C-terminal" evidence="11">
    <location>
        <begin position="381"/>
        <end position="447"/>
    </location>
</feature>
<dbReference type="Pfam" id="PF02880">
    <property type="entry name" value="PGM_PMM_III"/>
    <property type="match status" value="1"/>
</dbReference>
<dbReference type="InterPro" id="IPR005846">
    <property type="entry name" value="A-D-PHexomutase_a/b/a-III"/>
</dbReference>
<comment type="cofactor">
    <cofactor evidence="2">
        <name>Mg(2+)</name>
        <dbReference type="ChEBI" id="CHEBI:18420"/>
    </cofactor>
</comment>
<dbReference type="Proteomes" id="UP000028073">
    <property type="component" value="Unassembled WGS sequence"/>
</dbReference>
<evidence type="ECO:0000259" key="14">
    <source>
        <dbReference type="Pfam" id="PF02880"/>
    </source>
</evidence>
<evidence type="ECO:0000313" key="16">
    <source>
        <dbReference type="Proteomes" id="UP000028073"/>
    </source>
</evidence>
<dbReference type="GO" id="GO:0000287">
    <property type="term" value="F:magnesium ion binding"/>
    <property type="evidence" value="ECO:0007669"/>
    <property type="project" value="InterPro"/>
</dbReference>
<evidence type="ECO:0000256" key="8">
    <source>
        <dbReference type="ARBA" id="ARBA00022842"/>
    </source>
</evidence>
<evidence type="ECO:0000256" key="10">
    <source>
        <dbReference type="RuleBase" id="RU004326"/>
    </source>
</evidence>
<dbReference type="InterPro" id="IPR016066">
    <property type="entry name" value="A-D-PHexomutase_CS"/>
</dbReference>
<dbReference type="InterPro" id="IPR005845">
    <property type="entry name" value="A-D-PHexomutase_a/b/a-II"/>
</dbReference>
<sequence>MKSLNCFKSYDVRGRMPDELNEQVAWRIGRATAEYLKTDTVVVGGDIRLSSPSLKAALTQGLRSGGVNVLDIGLCGTEEIYFATSHLKVGGGIMVTASHNPKDYNGMKLVREDSKPISGDTGLRAIQKLAEDTFITADLDDTSHLSGNYETISVLDAYIEHILGYIKPTQLKPMRLVVNAGNGAAGHVIDAIEARFQADSIPVEFIKIHHEPDGHFPHGIPNPLLPECRQATSDAVLEHQADMGIAWDGDFDRCFLFDEQGQFIEGYYIVGLLGEAFLSHTPGAKIIHDPRLTWNTIDQVQSAGGEPVLCKTGHAFIKERMRNEDAVYGGEMSAHHYFRDFAYCDSGMIPWLLVAELLSQKNQTLSSMVAERIEKFPSSGEINSKLENPAKAIEAILAIYEKNAVEIDRTDGISVDMGDWRFNLRMSNTEPVIRLNVESRGDKPLMEEKTTELLALIRSQ</sequence>
<dbReference type="InterPro" id="IPR005841">
    <property type="entry name" value="Alpha-D-phosphohexomutase_SF"/>
</dbReference>
<comment type="catalytic activity">
    <reaction evidence="1">
        <text>alpha-D-mannose 1-phosphate = D-mannose 6-phosphate</text>
        <dbReference type="Rhea" id="RHEA:11140"/>
        <dbReference type="ChEBI" id="CHEBI:58409"/>
        <dbReference type="ChEBI" id="CHEBI:58735"/>
        <dbReference type="EC" id="5.4.2.8"/>
    </reaction>
</comment>
<evidence type="ECO:0000256" key="4">
    <source>
        <dbReference type="ARBA" id="ARBA00010231"/>
    </source>
</evidence>
<feature type="domain" description="Alpha-D-phosphohexomutase alpha/beta/alpha" evidence="13">
    <location>
        <begin position="156"/>
        <end position="261"/>
    </location>
</feature>
<feature type="domain" description="Alpha-D-phosphohexomutase alpha/beta/alpha" evidence="12">
    <location>
        <begin position="6"/>
        <end position="130"/>
    </location>
</feature>
<keyword evidence="16" id="KW-1185">Reference proteome</keyword>
<gene>
    <name evidence="15" type="ORF">GZ78_02875</name>
</gene>
<evidence type="ECO:0000313" key="15">
    <source>
        <dbReference type="EMBL" id="KEQ19000.1"/>
    </source>
</evidence>
<dbReference type="EMBL" id="JOKH01000001">
    <property type="protein sequence ID" value="KEQ19000.1"/>
    <property type="molecule type" value="Genomic_DNA"/>
</dbReference>